<organism evidence="2 3">
    <name type="scientific">Burkholderia multivorans CGD2</name>
    <dbReference type="NCBI Taxonomy" id="513052"/>
    <lineage>
        <taxon>Bacteria</taxon>
        <taxon>Pseudomonadati</taxon>
        <taxon>Pseudomonadota</taxon>
        <taxon>Betaproteobacteria</taxon>
        <taxon>Burkholderiales</taxon>
        <taxon>Burkholderiaceae</taxon>
        <taxon>Burkholderia</taxon>
        <taxon>Burkholderia cepacia complex</taxon>
    </lineage>
</organism>
<evidence type="ECO:0000313" key="3">
    <source>
        <dbReference type="Proteomes" id="UP000004535"/>
    </source>
</evidence>
<dbReference type="AlphaFoldDB" id="B9BN84"/>
<dbReference type="Proteomes" id="UP000004535">
    <property type="component" value="Unassembled WGS sequence"/>
</dbReference>
<evidence type="ECO:0000256" key="1">
    <source>
        <dbReference type="SAM" id="MobiDB-lite"/>
    </source>
</evidence>
<accession>B9BN84</accession>
<feature type="region of interest" description="Disordered" evidence="1">
    <location>
        <begin position="1"/>
        <end position="23"/>
    </location>
</feature>
<comment type="caution">
    <text evidence="2">The sequence shown here is derived from an EMBL/GenBank/DDBJ whole genome shotgun (WGS) entry which is preliminary data.</text>
</comment>
<proteinExistence type="predicted"/>
<sequence length="49" mass="5530">MTIRNLDYASLSESDMRDDDTHLQSTRARCTIASSREPHTTAHHNGCAR</sequence>
<reference evidence="2 3" key="1">
    <citation type="journal article" date="2012" name="J. Bacteriol.">
        <title>Draft Genome Sequence Determination for Cystic Fibrosis and Chronic Granulomatous Disease Burkholderia multivorans Isolates.</title>
        <authorList>
            <person name="Varga J.J."/>
            <person name="Losada L."/>
            <person name="Zelazny A.M."/>
            <person name="Brinkac L."/>
            <person name="Harkins D."/>
            <person name="Radune D."/>
            <person name="Hostetler J."/>
            <person name="Sampaio E.P."/>
            <person name="Ronning C.M."/>
            <person name="Nierman W.C."/>
            <person name="Greenberg D.E."/>
            <person name="Holland S.M."/>
            <person name="Goldberg J.B."/>
        </authorList>
    </citation>
    <scope>NUCLEOTIDE SEQUENCE [LARGE SCALE GENOMIC DNA]</scope>
    <source>
        <strain evidence="2 3">CGD2</strain>
    </source>
</reference>
<name>B9BN84_9BURK</name>
<protein>
    <submittedName>
        <fullName evidence="2">Uncharacterized protein</fullName>
    </submittedName>
</protein>
<dbReference type="EMBL" id="ACFC01000003">
    <property type="protein sequence ID" value="EEE08094.1"/>
    <property type="molecule type" value="Genomic_DNA"/>
</dbReference>
<gene>
    <name evidence="2" type="ORF">BURMUCGD2_2311</name>
</gene>
<evidence type="ECO:0000313" key="2">
    <source>
        <dbReference type="EMBL" id="EEE08094.1"/>
    </source>
</evidence>